<keyword evidence="2" id="KW-1133">Transmembrane helix</keyword>
<keyword evidence="2" id="KW-0812">Transmembrane</keyword>
<dbReference type="GO" id="GO:0042910">
    <property type="term" value="F:xenobiotic transmembrane transporter activity"/>
    <property type="evidence" value="ECO:0007669"/>
    <property type="project" value="InterPro"/>
</dbReference>
<feature type="transmembrane region" description="Helical" evidence="2">
    <location>
        <begin position="77"/>
        <end position="94"/>
    </location>
</feature>
<dbReference type="GO" id="GO:0005886">
    <property type="term" value="C:plasma membrane"/>
    <property type="evidence" value="ECO:0007669"/>
    <property type="project" value="TreeGrafter"/>
</dbReference>
<dbReference type="AlphaFoldDB" id="A0A450U4P6"/>
<feature type="transmembrane region" description="Helical" evidence="2">
    <location>
        <begin position="25"/>
        <end position="48"/>
    </location>
</feature>
<dbReference type="GO" id="GO:0015297">
    <property type="term" value="F:antiporter activity"/>
    <property type="evidence" value="ECO:0007669"/>
    <property type="project" value="InterPro"/>
</dbReference>
<evidence type="ECO:0000256" key="2">
    <source>
        <dbReference type="SAM" id="Phobius"/>
    </source>
</evidence>
<evidence type="ECO:0000313" key="3">
    <source>
        <dbReference type="EMBL" id="VFJ78842.1"/>
    </source>
</evidence>
<reference evidence="3" key="1">
    <citation type="submission" date="2019-02" db="EMBL/GenBank/DDBJ databases">
        <authorList>
            <person name="Gruber-Vodicka R. H."/>
            <person name="Seah K. B. B."/>
        </authorList>
    </citation>
    <scope>NUCLEOTIDE SEQUENCE</scope>
    <source>
        <strain evidence="3">BECK_BZ131</strain>
    </source>
</reference>
<evidence type="ECO:0000256" key="1">
    <source>
        <dbReference type="ARBA" id="ARBA00022448"/>
    </source>
</evidence>
<dbReference type="PANTHER" id="PTHR43298:SF2">
    <property type="entry name" value="FMN_FAD EXPORTER YEEO-RELATED"/>
    <property type="match status" value="1"/>
</dbReference>
<feature type="transmembrane region" description="Helical" evidence="2">
    <location>
        <begin position="100"/>
        <end position="122"/>
    </location>
</feature>
<dbReference type="Pfam" id="PF01554">
    <property type="entry name" value="MatE"/>
    <property type="match status" value="1"/>
</dbReference>
<dbReference type="EMBL" id="CAADFE010000207">
    <property type="protein sequence ID" value="VFJ78842.1"/>
    <property type="molecule type" value="Genomic_DNA"/>
</dbReference>
<dbReference type="InterPro" id="IPR002528">
    <property type="entry name" value="MATE_fam"/>
</dbReference>
<keyword evidence="2" id="KW-0472">Membrane</keyword>
<dbReference type="InterPro" id="IPR050222">
    <property type="entry name" value="MATE_MdtK"/>
</dbReference>
<organism evidence="3">
    <name type="scientific">Candidatus Kentrum sp. FW</name>
    <dbReference type="NCBI Taxonomy" id="2126338"/>
    <lineage>
        <taxon>Bacteria</taxon>
        <taxon>Pseudomonadati</taxon>
        <taxon>Pseudomonadota</taxon>
        <taxon>Gammaproteobacteria</taxon>
        <taxon>Candidatus Kentrum</taxon>
    </lineage>
</organism>
<sequence length="143" mass="15739">MIPGTCSFAGSCIEDPRRSFRWSRLFSVIVYASGHTIRFTVLGFHRFFKSATAFHRAWQPKWPMLGQFLRLGWPKSLEFLMVSALFSVTSLLVGRLGVQAIAAHTIAFEISIVVFVGAVAVADAVTTRIGIASIQEGHAGVWP</sequence>
<proteinExistence type="predicted"/>
<gene>
    <name evidence="3" type="ORF">BECKFW1821C_GA0114237_12072</name>
</gene>
<keyword evidence="1" id="KW-0813">Transport</keyword>
<name>A0A450U4P6_9GAMM</name>
<accession>A0A450U4P6</accession>
<protein>
    <submittedName>
        <fullName evidence="3">MatE protein</fullName>
    </submittedName>
</protein>
<dbReference type="PANTHER" id="PTHR43298">
    <property type="entry name" value="MULTIDRUG RESISTANCE PROTEIN NORM-RELATED"/>
    <property type="match status" value="1"/>
</dbReference>